<proteinExistence type="predicted"/>
<dbReference type="AlphaFoldDB" id="A0A026W0R5"/>
<organism evidence="2 3">
    <name type="scientific">Ooceraea biroi</name>
    <name type="common">Clonal raider ant</name>
    <name type="synonym">Cerapachys biroi</name>
    <dbReference type="NCBI Taxonomy" id="2015173"/>
    <lineage>
        <taxon>Eukaryota</taxon>
        <taxon>Metazoa</taxon>
        <taxon>Ecdysozoa</taxon>
        <taxon>Arthropoda</taxon>
        <taxon>Hexapoda</taxon>
        <taxon>Insecta</taxon>
        <taxon>Pterygota</taxon>
        <taxon>Neoptera</taxon>
        <taxon>Endopterygota</taxon>
        <taxon>Hymenoptera</taxon>
        <taxon>Apocrita</taxon>
        <taxon>Aculeata</taxon>
        <taxon>Formicoidea</taxon>
        <taxon>Formicidae</taxon>
        <taxon>Dorylinae</taxon>
        <taxon>Ooceraea</taxon>
    </lineage>
</organism>
<evidence type="ECO:0000313" key="3">
    <source>
        <dbReference type="Proteomes" id="UP000053097"/>
    </source>
</evidence>
<feature type="region of interest" description="Disordered" evidence="1">
    <location>
        <begin position="1"/>
        <end position="35"/>
    </location>
</feature>
<dbReference type="Proteomes" id="UP000053097">
    <property type="component" value="Unassembled WGS sequence"/>
</dbReference>
<evidence type="ECO:0000313" key="2">
    <source>
        <dbReference type="EMBL" id="EZA49176.1"/>
    </source>
</evidence>
<reference evidence="2 3" key="1">
    <citation type="journal article" date="2014" name="Curr. Biol.">
        <title>The genome of the clonal raider ant Cerapachys biroi.</title>
        <authorList>
            <person name="Oxley P.R."/>
            <person name="Ji L."/>
            <person name="Fetter-Pruneda I."/>
            <person name="McKenzie S.K."/>
            <person name="Li C."/>
            <person name="Hu H."/>
            <person name="Zhang G."/>
            <person name="Kronauer D.J."/>
        </authorList>
    </citation>
    <scope>NUCLEOTIDE SEQUENCE [LARGE SCALE GENOMIC DNA]</scope>
</reference>
<feature type="compositionally biased region" description="Basic and acidic residues" evidence="1">
    <location>
        <begin position="1"/>
        <end position="19"/>
    </location>
</feature>
<feature type="non-terminal residue" evidence="2">
    <location>
        <position position="1"/>
    </location>
</feature>
<sequence length="81" mass="8838">KEEKEGKRPMAEGAADRRKREPGKRAIKSKALSQRASRHFAVACLAREMMSAKMADRRGGSSSSLPSVHALRLTCTATLGR</sequence>
<dbReference type="EMBL" id="KK107536">
    <property type="protein sequence ID" value="EZA49176.1"/>
    <property type="molecule type" value="Genomic_DNA"/>
</dbReference>
<keyword evidence="3" id="KW-1185">Reference proteome</keyword>
<gene>
    <name evidence="2" type="ORF">X777_12585</name>
</gene>
<evidence type="ECO:0000256" key="1">
    <source>
        <dbReference type="SAM" id="MobiDB-lite"/>
    </source>
</evidence>
<protein>
    <submittedName>
        <fullName evidence="2">Uncharacterized protein</fullName>
    </submittedName>
</protein>
<accession>A0A026W0R5</accession>
<name>A0A026W0R5_OOCBI</name>